<keyword evidence="7" id="KW-1185">Reference proteome</keyword>
<dbReference type="OrthoDB" id="5282002at2759"/>
<dbReference type="Pfam" id="PF14737">
    <property type="entry name" value="DUF4470"/>
    <property type="match status" value="1"/>
</dbReference>
<organism evidence="7">
    <name type="scientific">Laccaria bicolor (strain S238N-H82 / ATCC MYA-4686)</name>
    <name type="common">Bicoloured deceiver</name>
    <name type="synonym">Laccaria laccata var. bicolor</name>
    <dbReference type="NCBI Taxonomy" id="486041"/>
    <lineage>
        <taxon>Eukaryota</taxon>
        <taxon>Fungi</taxon>
        <taxon>Dikarya</taxon>
        <taxon>Basidiomycota</taxon>
        <taxon>Agaricomycotina</taxon>
        <taxon>Agaricomycetes</taxon>
        <taxon>Agaricomycetidae</taxon>
        <taxon>Agaricales</taxon>
        <taxon>Agaricineae</taxon>
        <taxon>Hydnangiaceae</taxon>
        <taxon>Laccaria</taxon>
    </lineage>
</organism>
<dbReference type="PROSITE" id="PS50865">
    <property type="entry name" value="ZF_MYND_2"/>
    <property type="match status" value="1"/>
</dbReference>
<keyword evidence="2 4" id="KW-0863">Zinc-finger</keyword>
<dbReference type="EMBL" id="DS547151">
    <property type="protein sequence ID" value="EDR00313.1"/>
    <property type="molecule type" value="Genomic_DNA"/>
</dbReference>
<evidence type="ECO:0000313" key="6">
    <source>
        <dbReference type="EMBL" id="EDR00313.1"/>
    </source>
</evidence>
<name>B0DYL1_LACBS</name>
<feature type="domain" description="MYND-type" evidence="5">
    <location>
        <begin position="38"/>
        <end position="85"/>
    </location>
</feature>
<dbReference type="GO" id="GO:0008270">
    <property type="term" value="F:zinc ion binding"/>
    <property type="evidence" value="ECO:0007669"/>
    <property type="project" value="UniProtKB-KW"/>
</dbReference>
<dbReference type="HOGENOM" id="CLU_018400_1_0_1"/>
<dbReference type="KEGG" id="lbc:LACBIDRAFT_314452"/>
<sequence>MNDSGSPLNLELFNSKAMDDCLQKLTKVSNPKYAHPIVLPCANVEPKLYHACRNPGTMACSACKLVSYCSKDCQTTHWHRHKKDCKHALRSTNWRPSWTVEKRLPSFIVGGPVEGGHEWSALSQGISLWGNTPAIDIVNLPDNENNATKDFFLAFIASRDLRHVVRTLNCLPSNYSGNLEILLNDHNVPIVCRNIVILLILGTTADKAMAADIALHFWYSMLMPAEYRISISAIITSWMKRAYDQGFGSLVIPLGQNSSLRCTITKPMCIYLGHYNSTSFSVQDIQNQYDKVRNAPSRGDYRDRMYAALRPSHRVAFRQFRRFGLVLPCGAPTAHFNAPNLSLFSLEGGWFESDYADPLEGWDIGDVVNVGKAHGANAEDIYGCLYFFLSEQLRGVADRLQTTSTSFFVQMLDACDLACKIRDGSLTADGIPSSIRFDRIDVSNIIDVNYVGLNNVLMSWSPLLCDNRTAAIVGYFMNWFMVQANGRVSGAGESVNTKLMDSLWNKVKQGAEWNHMDFNDMKTKLYILADVVDTLYDNSKPFSEFLKKQGIDNILNKTGLTLRRKHTIVSPVRTPPPARIFPDISPPNIQRLRVPLKAKPNALPQFSDDDSCYYHTLLTSYTWAERFVEFSRR</sequence>
<evidence type="ECO:0000256" key="2">
    <source>
        <dbReference type="ARBA" id="ARBA00022771"/>
    </source>
</evidence>
<keyword evidence="1" id="KW-0479">Metal-binding</keyword>
<evidence type="ECO:0000256" key="3">
    <source>
        <dbReference type="ARBA" id="ARBA00022833"/>
    </source>
</evidence>
<protein>
    <submittedName>
        <fullName evidence="6">Predicted protein</fullName>
    </submittedName>
</protein>
<evidence type="ECO:0000313" key="7">
    <source>
        <dbReference type="Proteomes" id="UP000001194"/>
    </source>
</evidence>
<dbReference type="Gene3D" id="6.10.140.2220">
    <property type="match status" value="1"/>
</dbReference>
<dbReference type="GeneID" id="6084717"/>
<dbReference type="InterPro" id="IPR002893">
    <property type="entry name" value="Znf_MYND"/>
</dbReference>
<dbReference type="InterPro" id="IPR027974">
    <property type="entry name" value="DUF4470"/>
</dbReference>
<evidence type="ECO:0000256" key="4">
    <source>
        <dbReference type="PROSITE-ProRule" id="PRU00134"/>
    </source>
</evidence>
<evidence type="ECO:0000256" key="1">
    <source>
        <dbReference type="ARBA" id="ARBA00022723"/>
    </source>
</evidence>
<dbReference type="InParanoid" id="B0DYL1"/>
<evidence type="ECO:0000259" key="5">
    <source>
        <dbReference type="PROSITE" id="PS50865"/>
    </source>
</evidence>
<dbReference type="AlphaFoldDB" id="B0DYL1"/>
<dbReference type="SUPFAM" id="SSF144232">
    <property type="entry name" value="HIT/MYND zinc finger-like"/>
    <property type="match status" value="1"/>
</dbReference>
<reference evidence="6 7" key="1">
    <citation type="journal article" date="2008" name="Nature">
        <title>The genome of Laccaria bicolor provides insights into mycorrhizal symbiosis.</title>
        <authorList>
            <person name="Martin F."/>
            <person name="Aerts A."/>
            <person name="Ahren D."/>
            <person name="Brun A."/>
            <person name="Danchin E.G.J."/>
            <person name="Duchaussoy F."/>
            <person name="Gibon J."/>
            <person name="Kohler A."/>
            <person name="Lindquist E."/>
            <person name="Pereda V."/>
            <person name="Salamov A."/>
            <person name="Shapiro H.J."/>
            <person name="Wuyts J."/>
            <person name="Blaudez D."/>
            <person name="Buee M."/>
            <person name="Brokstein P."/>
            <person name="Canbaeck B."/>
            <person name="Cohen D."/>
            <person name="Courty P.E."/>
            <person name="Coutinho P.M."/>
            <person name="Delaruelle C."/>
            <person name="Detter J.C."/>
            <person name="Deveau A."/>
            <person name="DiFazio S."/>
            <person name="Duplessis S."/>
            <person name="Fraissinet-Tachet L."/>
            <person name="Lucic E."/>
            <person name="Frey-Klett P."/>
            <person name="Fourrey C."/>
            <person name="Feussner I."/>
            <person name="Gay G."/>
            <person name="Grimwood J."/>
            <person name="Hoegger P.J."/>
            <person name="Jain P."/>
            <person name="Kilaru S."/>
            <person name="Labbe J."/>
            <person name="Lin Y.C."/>
            <person name="Legue V."/>
            <person name="Le Tacon F."/>
            <person name="Marmeisse R."/>
            <person name="Melayah D."/>
            <person name="Montanini B."/>
            <person name="Muratet M."/>
            <person name="Nehls U."/>
            <person name="Niculita-Hirzel H."/>
            <person name="Oudot-Le Secq M.P."/>
            <person name="Peter M."/>
            <person name="Quesneville H."/>
            <person name="Rajashekar B."/>
            <person name="Reich M."/>
            <person name="Rouhier N."/>
            <person name="Schmutz J."/>
            <person name="Yin T."/>
            <person name="Chalot M."/>
            <person name="Henrissat B."/>
            <person name="Kuees U."/>
            <person name="Lucas S."/>
            <person name="Van de Peer Y."/>
            <person name="Podila G.K."/>
            <person name="Polle A."/>
            <person name="Pukkila P.J."/>
            <person name="Richardson P.M."/>
            <person name="Rouze P."/>
            <person name="Sanders I.R."/>
            <person name="Stajich J.E."/>
            <person name="Tunlid A."/>
            <person name="Tuskan G."/>
            <person name="Grigoriev I.V."/>
        </authorList>
    </citation>
    <scope>NUCLEOTIDE SEQUENCE [LARGE SCALE GENOMIC DNA]</scope>
    <source>
        <strain evidence="7">S238N-H82 / ATCC MYA-4686</strain>
    </source>
</reference>
<dbReference type="Proteomes" id="UP000001194">
    <property type="component" value="Unassembled WGS sequence"/>
</dbReference>
<accession>B0DYL1</accession>
<proteinExistence type="predicted"/>
<keyword evidence="3" id="KW-0862">Zinc</keyword>
<gene>
    <name evidence="6" type="ORF">LACBIDRAFT_314452</name>
</gene>
<dbReference type="Pfam" id="PF01753">
    <property type="entry name" value="zf-MYND"/>
    <property type="match status" value="1"/>
</dbReference>
<dbReference type="RefSeq" id="XP_001889065.1">
    <property type="nucleotide sequence ID" value="XM_001889030.1"/>
</dbReference>